<keyword evidence="4" id="KW-0410">Iron transport</keyword>
<comment type="similarity">
    <text evidence="12 14">Belongs to the TonB-dependent receptor family.</text>
</comment>
<evidence type="ECO:0000256" key="10">
    <source>
        <dbReference type="ARBA" id="ARBA00023136"/>
    </source>
</evidence>
<dbReference type="InterPro" id="IPR010917">
    <property type="entry name" value="TonB_rcpt_CS"/>
</dbReference>
<dbReference type="Pfam" id="PF00593">
    <property type="entry name" value="TonB_dep_Rec_b-barrel"/>
    <property type="match status" value="1"/>
</dbReference>
<dbReference type="PANTHER" id="PTHR32552:SF81">
    <property type="entry name" value="TONB-DEPENDENT OUTER MEMBRANE RECEPTOR"/>
    <property type="match status" value="1"/>
</dbReference>
<keyword evidence="2 12" id="KW-0813">Transport</keyword>
<dbReference type="PROSITE" id="PS01156">
    <property type="entry name" value="TONB_DEPENDENT_REC_2"/>
    <property type="match status" value="1"/>
</dbReference>
<protein>
    <submittedName>
        <fullName evidence="18">TonB-dependent receptor</fullName>
    </submittedName>
</protein>
<keyword evidence="6 15" id="KW-0732">Signal</keyword>
<accession>A0AAE9XT25</accession>
<evidence type="ECO:0000256" key="15">
    <source>
        <dbReference type="SAM" id="SignalP"/>
    </source>
</evidence>
<feature type="chain" id="PRO_5042172083" evidence="15">
    <location>
        <begin position="30"/>
        <end position="754"/>
    </location>
</feature>
<evidence type="ECO:0000256" key="6">
    <source>
        <dbReference type="ARBA" id="ARBA00022729"/>
    </source>
</evidence>
<dbReference type="SUPFAM" id="SSF56935">
    <property type="entry name" value="Porins"/>
    <property type="match status" value="1"/>
</dbReference>
<evidence type="ECO:0000256" key="7">
    <source>
        <dbReference type="ARBA" id="ARBA00023004"/>
    </source>
</evidence>
<evidence type="ECO:0000256" key="1">
    <source>
        <dbReference type="ARBA" id="ARBA00004571"/>
    </source>
</evidence>
<dbReference type="InterPro" id="IPR036942">
    <property type="entry name" value="Beta-barrel_TonB_sf"/>
</dbReference>
<dbReference type="AlphaFoldDB" id="A0AAE9XT25"/>
<evidence type="ECO:0000259" key="16">
    <source>
        <dbReference type="Pfam" id="PF00593"/>
    </source>
</evidence>
<reference evidence="18" key="1">
    <citation type="submission" date="2023-01" db="EMBL/GenBank/DDBJ databases">
        <title>The genome sequence of Kordiimonadaceae bacterium 6D33.</title>
        <authorList>
            <person name="Liu Y."/>
        </authorList>
    </citation>
    <scope>NUCLEOTIDE SEQUENCE</scope>
    <source>
        <strain evidence="18">6D33</strain>
    </source>
</reference>
<evidence type="ECO:0000256" key="8">
    <source>
        <dbReference type="ARBA" id="ARBA00023065"/>
    </source>
</evidence>
<dbReference type="InterPro" id="IPR039426">
    <property type="entry name" value="TonB-dep_rcpt-like"/>
</dbReference>
<keyword evidence="3 12" id="KW-1134">Transmembrane beta strand</keyword>
<evidence type="ECO:0000256" key="2">
    <source>
        <dbReference type="ARBA" id="ARBA00022448"/>
    </source>
</evidence>
<dbReference type="GO" id="GO:0009279">
    <property type="term" value="C:cell outer membrane"/>
    <property type="evidence" value="ECO:0007669"/>
    <property type="project" value="UniProtKB-SubCell"/>
</dbReference>
<sequence>MLRNQSTVGLYLQGVCAAALLATSAPVLAQDAGAEERLSLEEIVVTARRREESLQDVPVAVSAFTAEQLEMRGTADITELAQSVPGLTLEASRATNSTLTAFIRGVGQQDPLAGYEQGVALYIDDVFLARPQGALLDIYDVERIEVLRGPQGTLYGRNAVGGAIKYVTKRLADEPEASVKLSYGSYNQIDAIGKVSLPLGDTVRFGAAVASLNRDGFGKNLTTGEENYNKQVFAIRASLELLPSDDVFMRFSFDQTDDDSNALGGHRFYPANISGNTVLKDVYDTEAGASENASTAGIDGNNEVKSKGFHGLVEWNASESLTLKSITAFRTDYTESVIDFDALPVDDADAPVIYDNRQFSQEFQAQYTSEKLNGVLGFYYLDATASNDFDVVLGQLGRIFYGLPLVAYTGGVVDTKAASLFGDFTYDVTDDFSVSVGGRYTHDKRSADVFRANYFGLQSPFFGNASAPLVAVTSDFENERTYKNFSPRVVLAYDLTDDANVYASYSRGFKAGMFDPRGANFLNPEIAEGVKPEILDSFEAGLKSTWLDGRLRTNIAVYYSDYKDMQIPGSLIYDSDNDGTDDSFAGTLTNAGKSTIKGIELEGTALLTEELTAQFAVSLLDAKIKEWDYFGQNVADQRRMQNTPEFMSNLALNYNRELSTGRLNLNAAWAHKSSVVQFEVPYTELDQGPTDIFNASIVWTSEDGMWSLGLHGKNIFDERYRTSGYYFPTLGLENNTTVYYGAPRTVTATLGVNF</sequence>
<evidence type="ECO:0000259" key="17">
    <source>
        <dbReference type="Pfam" id="PF07715"/>
    </source>
</evidence>
<dbReference type="InterPro" id="IPR012910">
    <property type="entry name" value="Plug_dom"/>
</dbReference>
<name>A0AAE9XT25_9PROT</name>
<dbReference type="InterPro" id="IPR000531">
    <property type="entry name" value="Beta-barrel_TonB"/>
</dbReference>
<evidence type="ECO:0000256" key="13">
    <source>
        <dbReference type="PROSITE-ProRule" id="PRU10144"/>
    </source>
</evidence>
<dbReference type="GO" id="GO:0006826">
    <property type="term" value="P:iron ion transport"/>
    <property type="evidence" value="ECO:0007669"/>
    <property type="project" value="UniProtKB-KW"/>
</dbReference>
<feature type="signal peptide" evidence="15">
    <location>
        <begin position="1"/>
        <end position="29"/>
    </location>
</feature>
<keyword evidence="9 14" id="KW-0798">TonB box</keyword>
<comment type="subcellular location">
    <subcellularLocation>
        <location evidence="1 12">Cell outer membrane</location>
        <topology evidence="1 12">Multi-pass membrane protein</topology>
    </subcellularLocation>
</comment>
<keyword evidence="10 12" id="KW-0472">Membrane</keyword>
<dbReference type="PANTHER" id="PTHR32552">
    <property type="entry name" value="FERRICHROME IRON RECEPTOR-RELATED"/>
    <property type="match status" value="1"/>
</dbReference>
<dbReference type="Gene3D" id="2.40.170.20">
    <property type="entry name" value="TonB-dependent receptor, beta-barrel domain"/>
    <property type="match status" value="1"/>
</dbReference>
<keyword evidence="18" id="KW-0675">Receptor</keyword>
<evidence type="ECO:0000256" key="14">
    <source>
        <dbReference type="RuleBase" id="RU003357"/>
    </source>
</evidence>
<organism evidence="18 19">
    <name type="scientific">Gimibacter soli</name>
    <dbReference type="NCBI Taxonomy" id="3024400"/>
    <lineage>
        <taxon>Bacteria</taxon>
        <taxon>Pseudomonadati</taxon>
        <taxon>Pseudomonadota</taxon>
        <taxon>Alphaproteobacteria</taxon>
        <taxon>Kordiimonadales</taxon>
        <taxon>Temperatibacteraceae</taxon>
        <taxon>Gimibacter</taxon>
    </lineage>
</organism>
<dbReference type="KEGG" id="gso:PH603_09120"/>
<evidence type="ECO:0000313" key="18">
    <source>
        <dbReference type="EMBL" id="WCL52698.1"/>
    </source>
</evidence>
<evidence type="ECO:0000256" key="9">
    <source>
        <dbReference type="ARBA" id="ARBA00023077"/>
    </source>
</evidence>
<dbReference type="CDD" id="cd01347">
    <property type="entry name" value="ligand_gated_channel"/>
    <property type="match status" value="1"/>
</dbReference>
<evidence type="ECO:0000256" key="12">
    <source>
        <dbReference type="PROSITE-ProRule" id="PRU01360"/>
    </source>
</evidence>
<keyword evidence="8" id="KW-0406">Ion transport</keyword>
<keyword evidence="5 12" id="KW-0812">Transmembrane</keyword>
<feature type="domain" description="TonB-dependent receptor-like beta-barrel" evidence="16">
    <location>
        <begin position="258"/>
        <end position="715"/>
    </location>
</feature>
<dbReference type="Proteomes" id="UP001217500">
    <property type="component" value="Chromosome"/>
</dbReference>
<dbReference type="RefSeq" id="WP_289502042.1">
    <property type="nucleotide sequence ID" value="NZ_CP116805.1"/>
</dbReference>
<dbReference type="EMBL" id="CP116805">
    <property type="protein sequence ID" value="WCL52698.1"/>
    <property type="molecule type" value="Genomic_DNA"/>
</dbReference>
<dbReference type="PROSITE" id="PS52016">
    <property type="entry name" value="TONB_DEPENDENT_REC_3"/>
    <property type="match status" value="1"/>
</dbReference>
<feature type="short sequence motif" description="TonB C-terminal box" evidence="13">
    <location>
        <begin position="737"/>
        <end position="754"/>
    </location>
</feature>
<proteinExistence type="inferred from homology"/>
<evidence type="ECO:0000313" key="19">
    <source>
        <dbReference type="Proteomes" id="UP001217500"/>
    </source>
</evidence>
<keyword evidence="11 12" id="KW-0998">Cell outer membrane</keyword>
<gene>
    <name evidence="18" type="ORF">PH603_09120</name>
</gene>
<evidence type="ECO:0000256" key="11">
    <source>
        <dbReference type="ARBA" id="ARBA00023237"/>
    </source>
</evidence>
<keyword evidence="19" id="KW-1185">Reference proteome</keyword>
<feature type="domain" description="TonB-dependent receptor plug" evidence="17">
    <location>
        <begin position="54"/>
        <end position="163"/>
    </location>
</feature>
<evidence type="ECO:0000256" key="5">
    <source>
        <dbReference type="ARBA" id="ARBA00022692"/>
    </source>
</evidence>
<evidence type="ECO:0000256" key="3">
    <source>
        <dbReference type="ARBA" id="ARBA00022452"/>
    </source>
</evidence>
<evidence type="ECO:0000256" key="4">
    <source>
        <dbReference type="ARBA" id="ARBA00022496"/>
    </source>
</evidence>
<keyword evidence="7" id="KW-0408">Iron</keyword>
<dbReference type="Pfam" id="PF07715">
    <property type="entry name" value="Plug"/>
    <property type="match status" value="1"/>
</dbReference>